<reference evidence="1 2" key="1">
    <citation type="journal article" date="2018" name="Environ. Microbiol.">
        <title>Ecological and genomic features of two widespread freshwater picocyanobacteria.</title>
        <authorList>
            <person name="Cabello-Yeves P.J."/>
            <person name="Picazo A."/>
            <person name="Camacho A."/>
            <person name="Callieri C."/>
            <person name="Rosselli R."/>
            <person name="Roda-Garcia J.J."/>
            <person name="Coutinho F.H."/>
            <person name="Rodriguez-Valera F."/>
        </authorList>
    </citation>
    <scope>NUCLEOTIDE SEQUENCE [LARGE SCALE GENOMIC DNA]</scope>
    <source>
        <strain evidence="1 2">Tous</strain>
    </source>
</reference>
<accession>A0A2P7N218</accession>
<evidence type="ECO:0000313" key="1">
    <source>
        <dbReference type="EMBL" id="PSJ07527.1"/>
    </source>
</evidence>
<dbReference type="OrthoDB" id="426986at2"/>
<proteinExistence type="predicted"/>
<evidence type="ECO:0000313" key="2">
    <source>
        <dbReference type="Proteomes" id="UP000243002"/>
    </source>
</evidence>
<protein>
    <recommendedName>
        <fullName evidence="3">Isopropylmalate/homocitrate/citramalate synthase</fullName>
    </recommendedName>
</protein>
<evidence type="ECO:0008006" key="3">
    <source>
        <dbReference type="Google" id="ProtNLM"/>
    </source>
</evidence>
<keyword evidence="2" id="KW-1185">Reference proteome</keyword>
<sequence>MSSPFEPHSAYRGSDWTPERLMFHQNLESFAERVGLVVGLQSNGKMSQEQAYDEIRRIWNDLKESKNILLNLPEQG</sequence>
<dbReference type="EMBL" id="PXXO01000001">
    <property type="protein sequence ID" value="PSJ07527.1"/>
    <property type="molecule type" value="Genomic_DNA"/>
</dbReference>
<organism evidence="1 2">
    <name type="scientific">Cyanobium usitatum str. Tous</name>
    <dbReference type="NCBI Taxonomy" id="2116684"/>
    <lineage>
        <taxon>Bacteria</taxon>
        <taxon>Bacillati</taxon>
        <taxon>Cyanobacteriota</taxon>
        <taxon>Cyanophyceae</taxon>
        <taxon>Synechococcales</taxon>
        <taxon>Prochlorococcaceae</taxon>
        <taxon>Cyanobium</taxon>
    </lineage>
</organism>
<dbReference type="Pfam" id="PF23856">
    <property type="entry name" value="DUF7219"/>
    <property type="match status" value="1"/>
</dbReference>
<gene>
    <name evidence="1" type="ORF">C7K55_00960</name>
</gene>
<dbReference type="InterPro" id="IPR055643">
    <property type="entry name" value="DUF7219"/>
</dbReference>
<dbReference type="Proteomes" id="UP000243002">
    <property type="component" value="Unassembled WGS sequence"/>
</dbReference>
<dbReference type="AlphaFoldDB" id="A0A2P7N218"/>
<name>A0A2P7N218_9CYAN</name>
<comment type="caution">
    <text evidence="1">The sequence shown here is derived from an EMBL/GenBank/DDBJ whole genome shotgun (WGS) entry which is preliminary data.</text>
</comment>